<gene>
    <name evidence="1" type="ORF">SPMU_22640</name>
</gene>
<name>A0A245ZJC0_9SPHN</name>
<organism evidence="1 2">
    <name type="scientific">Sphingomonas mucosissima</name>
    <dbReference type="NCBI Taxonomy" id="370959"/>
    <lineage>
        <taxon>Bacteria</taxon>
        <taxon>Pseudomonadati</taxon>
        <taxon>Pseudomonadota</taxon>
        <taxon>Alphaproteobacteria</taxon>
        <taxon>Sphingomonadales</taxon>
        <taxon>Sphingomonadaceae</taxon>
        <taxon>Sphingomonas</taxon>
    </lineage>
</organism>
<dbReference type="EMBL" id="NBBJ01000003">
    <property type="protein sequence ID" value="OWK29842.1"/>
    <property type="molecule type" value="Genomic_DNA"/>
</dbReference>
<accession>A0A245ZJC0</accession>
<keyword evidence="2" id="KW-1185">Reference proteome</keyword>
<evidence type="ECO:0000313" key="1">
    <source>
        <dbReference type="EMBL" id="OWK29842.1"/>
    </source>
</evidence>
<protein>
    <submittedName>
        <fullName evidence="1">Uncharacterized protein</fullName>
    </submittedName>
</protein>
<sequence>MMVGLERVSYIGHMRLRSIIRALALLTLGMMMFVRTGPLCETMAIAAPPVASHVSIADCERSAPARGTQREVGLGACAGACVATETDRLFVAAAAVPTLVIPAAAEHPALQGRTDRPVPPPPRTA</sequence>
<dbReference type="AlphaFoldDB" id="A0A245ZJC0"/>
<proteinExistence type="predicted"/>
<dbReference type="Proteomes" id="UP000197783">
    <property type="component" value="Unassembled WGS sequence"/>
</dbReference>
<evidence type="ECO:0000313" key="2">
    <source>
        <dbReference type="Proteomes" id="UP000197783"/>
    </source>
</evidence>
<comment type="caution">
    <text evidence="1">The sequence shown here is derived from an EMBL/GenBank/DDBJ whole genome shotgun (WGS) entry which is preliminary data.</text>
</comment>
<reference evidence="1 2" key="1">
    <citation type="submission" date="2017-03" db="EMBL/GenBank/DDBJ databases">
        <title>Genome sequence of Sphingomonas mucosissima DSM 17494.</title>
        <authorList>
            <person name="Poehlein A."/>
            <person name="Wuebbeler J.H."/>
            <person name="Steinbuechel A."/>
            <person name="Daniel R."/>
        </authorList>
    </citation>
    <scope>NUCLEOTIDE SEQUENCE [LARGE SCALE GENOMIC DNA]</scope>
    <source>
        <strain evidence="1 2">DSM 17494</strain>
    </source>
</reference>